<keyword evidence="2" id="KW-1185">Reference proteome</keyword>
<reference evidence="2" key="1">
    <citation type="journal article" date="2013" name="Nat. Genet.">
        <title>The duck genome and transcriptome provide insight into an avian influenza virus reservoir species.</title>
        <authorList>
            <person name="Huang Y."/>
            <person name="Li Y."/>
            <person name="Burt D.W."/>
            <person name="Chen H."/>
            <person name="Zhang Y."/>
            <person name="Qian W."/>
            <person name="Kim H."/>
            <person name="Gan S."/>
            <person name="Zhao Y."/>
            <person name="Li J."/>
            <person name="Yi K."/>
            <person name="Feng H."/>
            <person name="Zhu P."/>
            <person name="Li B."/>
            <person name="Liu Q."/>
            <person name="Fairley S."/>
            <person name="Magor K.E."/>
            <person name="Du Z."/>
            <person name="Hu X."/>
            <person name="Goodman L."/>
            <person name="Tafer H."/>
            <person name="Vignal A."/>
            <person name="Lee T."/>
            <person name="Kim K.W."/>
            <person name="Sheng Z."/>
            <person name="An Y."/>
            <person name="Searle S."/>
            <person name="Herrero J."/>
            <person name="Groenen M.A."/>
            <person name="Crooijmans R.P."/>
            <person name="Faraut T."/>
            <person name="Cai Q."/>
            <person name="Webster R.G."/>
            <person name="Aldridge J.R."/>
            <person name="Warren W.C."/>
            <person name="Bartschat S."/>
            <person name="Kehr S."/>
            <person name="Marz M."/>
            <person name="Stadler P.F."/>
            <person name="Smith J."/>
            <person name="Kraus R.H."/>
            <person name="Zhao Y."/>
            <person name="Ren L."/>
            <person name="Fei J."/>
            <person name="Morisson M."/>
            <person name="Kaiser P."/>
            <person name="Griffin D.K."/>
            <person name="Rao M."/>
            <person name="Pitel F."/>
            <person name="Wang J."/>
            <person name="Li N."/>
        </authorList>
    </citation>
    <scope>NUCLEOTIDE SEQUENCE [LARGE SCALE GENOMIC DNA]</scope>
</reference>
<dbReference type="Proteomes" id="UP000296049">
    <property type="component" value="Unassembled WGS sequence"/>
</dbReference>
<proteinExistence type="predicted"/>
<evidence type="ECO:0000313" key="2">
    <source>
        <dbReference type="Proteomes" id="UP000296049"/>
    </source>
</evidence>
<sequence>MPSEACTSQIIRIPFGMRTLEELSSCYGPEVCGLKVGNQAYHLFNKKTYYNEYKINKEMYQNPVKLDFIKSDYFPPDFSFKYYTDVDSVQQYAILRDVGVPKSSINKLRMMTKERKSFGG</sequence>
<name>R0LNS3_ANAPL</name>
<protein>
    <submittedName>
        <fullName evidence="1">Uncharacterized protein</fullName>
    </submittedName>
</protein>
<organism evidence="1 2">
    <name type="scientific">Anas platyrhynchos</name>
    <name type="common">Mallard</name>
    <name type="synonym">Anas boschas</name>
    <dbReference type="NCBI Taxonomy" id="8839"/>
    <lineage>
        <taxon>Eukaryota</taxon>
        <taxon>Metazoa</taxon>
        <taxon>Chordata</taxon>
        <taxon>Craniata</taxon>
        <taxon>Vertebrata</taxon>
        <taxon>Euteleostomi</taxon>
        <taxon>Archelosauria</taxon>
        <taxon>Archosauria</taxon>
        <taxon>Dinosauria</taxon>
        <taxon>Saurischia</taxon>
        <taxon>Theropoda</taxon>
        <taxon>Coelurosauria</taxon>
        <taxon>Aves</taxon>
        <taxon>Neognathae</taxon>
        <taxon>Galloanserae</taxon>
        <taxon>Anseriformes</taxon>
        <taxon>Anatidae</taxon>
        <taxon>Anatinae</taxon>
        <taxon>Anas</taxon>
    </lineage>
</organism>
<evidence type="ECO:0000313" key="1">
    <source>
        <dbReference type="EMBL" id="EOB02098.1"/>
    </source>
</evidence>
<dbReference type="AlphaFoldDB" id="R0LNS3"/>
<gene>
    <name evidence="1" type="ORF">Anapl_17370</name>
</gene>
<accession>R0LNS3</accession>
<dbReference type="EMBL" id="KB742997">
    <property type="protein sequence ID" value="EOB02098.1"/>
    <property type="molecule type" value="Genomic_DNA"/>
</dbReference>